<evidence type="ECO:0000256" key="3">
    <source>
        <dbReference type="ARBA" id="ARBA00010042"/>
    </source>
</evidence>
<dbReference type="EMBL" id="JAPUFD010000005">
    <property type="protein sequence ID" value="MDI1487421.1"/>
    <property type="molecule type" value="Genomic_DNA"/>
</dbReference>
<feature type="compositionally biased region" description="Basic and acidic residues" evidence="8">
    <location>
        <begin position="654"/>
        <end position="687"/>
    </location>
</feature>
<feature type="compositionally biased region" description="Polar residues" evidence="8">
    <location>
        <begin position="704"/>
        <end position="719"/>
    </location>
</feature>
<feature type="compositionally biased region" description="Polar residues" evidence="8">
    <location>
        <begin position="1054"/>
        <end position="1081"/>
    </location>
</feature>
<evidence type="ECO:0000256" key="1">
    <source>
        <dbReference type="ARBA" id="ARBA00004123"/>
    </source>
</evidence>
<keyword evidence="6" id="KW-0206">Cytoskeleton</keyword>
<accession>A0AA43QLZ7</accession>
<feature type="compositionally biased region" description="Polar residues" evidence="8">
    <location>
        <begin position="791"/>
        <end position="806"/>
    </location>
</feature>
<keyword evidence="7" id="KW-0539">Nucleus</keyword>
<feature type="compositionally biased region" description="Basic and acidic residues" evidence="8">
    <location>
        <begin position="528"/>
        <end position="538"/>
    </location>
</feature>
<evidence type="ECO:0000256" key="8">
    <source>
        <dbReference type="SAM" id="MobiDB-lite"/>
    </source>
</evidence>
<gene>
    <name evidence="10" type="ORF">OHK93_006691</name>
</gene>
<dbReference type="Gene3D" id="6.10.250.2990">
    <property type="match status" value="1"/>
</dbReference>
<feature type="region of interest" description="Disordered" evidence="8">
    <location>
        <begin position="304"/>
        <end position="572"/>
    </location>
</feature>
<dbReference type="PANTHER" id="PTHR13142:SF1">
    <property type="entry name" value="INNER CENTROMERE PROTEIN"/>
    <property type="match status" value="1"/>
</dbReference>
<feature type="compositionally biased region" description="Basic and acidic residues" evidence="8">
    <location>
        <begin position="353"/>
        <end position="379"/>
    </location>
</feature>
<dbReference type="Proteomes" id="UP001161017">
    <property type="component" value="Unassembled WGS sequence"/>
</dbReference>
<feature type="compositionally biased region" description="Polar residues" evidence="8">
    <location>
        <begin position="1146"/>
        <end position="1156"/>
    </location>
</feature>
<feature type="compositionally biased region" description="Low complexity" evidence="8">
    <location>
        <begin position="1082"/>
        <end position="1094"/>
    </location>
</feature>
<comment type="similarity">
    <text evidence="3">Belongs to the INCENP family.</text>
</comment>
<organism evidence="10 11">
    <name type="scientific">Ramalina farinacea</name>
    <dbReference type="NCBI Taxonomy" id="258253"/>
    <lineage>
        <taxon>Eukaryota</taxon>
        <taxon>Fungi</taxon>
        <taxon>Dikarya</taxon>
        <taxon>Ascomycota</taxon>
        <taxon>Pezizomycotina</taxon>
        <taxon>Lecanoromycetes</taxon>
        <taxon>OSLEUM clade</taxon>
        <taxon>Lecanoromycetidae</taxon>
        <taxon>Lecanorales</taxon>
        <taxon>Lecanorineae</taxon>
        <taxon>Ramalinaceae</taxon>
        <taxon>Ramalina</taxon>
    </lineage>
</organism>
<feature type="domain" description="Inner centromere protein ARK-binding" evidence="9">
    <location>
        <begin position="1162"/>
        <end position="1224"/>
    </location>
</feature>
<protein>
    <recommendedName>
        <fullName evidence="9">Inner centromere protein ARK-binding domain-containing protein</fullName>
    </recommendedName>
</protein>
<feature type="compositionally biased region" description="Gly residues" evidence="8">
    <location>
        <begin position="336"/>
        <end position="347"/>
    </location>
</feature>
<feature type="compositionally biased region" description="Polar residues" evidence="8">
    <location>
        <begin position="934"/>
        <end position="949"/>
    </location>
</feature>
<dbReference type="Pfam" id="PF03941">
    <property type="entry name" value="INCENP_ARK-bind"/>
    <property type="match status" value="1"/>
</dbReference>
<feature type="compositionally biased region" description="Basic and acidic residues" evidence="8">
    <location>
        <begin position="846"/>
        <end position="928"/>
    </location>
</feature>
<proteinExistence type="inferred from homology"/>
<reference evidence="10" key="1">
    <citation type="journal article" date="2023" name="Genome Biol. Evol.">
        <title>First Whole Genome Sequence and Flow Cytometry Genome Size Data for the Lichen-Forming Fungus Ramalina farinacea (Ascomycota).</title>
        <authorList>
            <person name="Llewellyn T."/>
            <person name="Mian S."/>
            <person name="Hill R."/>
            <person name="Leitch I.J."/>
            <person name="Gaya E."/>
        </authorList>
    </citation>
    <scope>NUCLEOTIDE SEQUENCE</scope>
    <source>
        <strain evidence="10">LIQ254RAFAR</strain>
    </source>
</reference>
<dbReference type="GO" id="GO:0005819">
    <property type="term" value="C:spindle"/>
    <property type="evidence" value="ECO:0007669"/>
    <property type="project" value="UniProtKB-SubCell"/>
</dbReference>
<evidence type="ECO:0000256" key="4">
    <source>
        <dbReference type="ARBA" id="ARBA00022490"/>
    </source>
</evidence>
<feature type="compositionally biased region" description="Basic and acidic residues" evidence="8">
    <location>
        <begin position="479"/>
        <end position="504"/>
    </location>
</feature>
<comment type="subcellular location">
    <subcellularLocation>
        <location evidence="2">Cytoplasm</location>
        <location evidence="2">Cytoskeleton</location>
        <location evidence="2">Spindle</location>
    </subcellularLocation>
    <subcellularLocation>
        <location evidence="1">Nucleus</location>
    </subcellularLocation>
</comment>
<sequence length="1271" mass="140612">MAVTRPRGQPAVGSGQWIQDENAQVSLFCGQEADDFAFSARNEVEWLNEHMADIFTKDQVYALTSLGVISMLMAIRNVTEIFKTPGKLRGKTPRTARKRNPLEVREPLTDIFAANVQPIPLSAHQPSPMKPRSPPKIASFKVAQDVLPDTFQGRTLPKNTDSGYHGMPEDDMEIDPPAIQPSEEKHNNLEDSPPSPSMIEVPTKSSSADRSTTEPSFHSAREEMTKKDVTKEETPQNPDGPIEPSEKDELVSGPAFVEDDAMEVDLTGKDGDADLAADDSQVSSEASPAKTLVRKSSLTFAALPPRDPIATKKSLGAGVSRTSQADQMKAANPHGGFLGRLTGGKSLGGSKQSDLRRDGEEIEGIKEPSQAREESDMESKMTSLHNKSSTLRLQERINQLGKPQTSRPTKSVHAIAQPHYPELPKMEQQQHGQDPDRMPAGAAQSGQEEEDDWIQPPQVQRPILNRPQLAKSISADVMEGIRGKEKISENLLEEVRRPNERDASMRPVAATAKSVGRAPAAAAPKSSPPEDRMQKSPLKEPGTAESFYPDLGQPEDASTTPVGSPSSKRYVDGTLSASKSKLQSIMKTARGLFSSSAGISAQAKMETMSPSVAASKVHGVRVENAENTRAEKSKANQPSSRVQKPRSPQAAPMEARKTRSSTEKEERNKEKEAAERRQIEHEKEKAQQQEAAVQAVALLKDEQNASNQAQSGSVQQSPRKAQDQEHPDTAEDEAARGTNQALHAPARISQAQNQKLKEVRRPTKPPKEASTQPKAPMMKIQIGMPSGRRALNNTALSSNLQESLQPAQGKPAGLAKKASNASLQSSASHSNLKGSNLTKPKALIAAERKKEQDEREAQRKLDQKRDIERRRAAQQEESRRQEQRHRQEVERQRQKERAATAAEDPRKIAQRKAIEERRLELQKKDQRPLAKASDQAQPGFQKVQTTATNRPELGGNRPPSRQQNTTEYLKPANAHHNMNPSKAPIKRVFDPDNDSAAASSRPAPPKGGPIYQQNESKRRRTEDGEPEEFPIRPTMAPPIRQSNIRKDGPKASMFGNNYSTAPPPATNQHPHAQSLLKATTSNQAYQQHAYQNQQPRAGYQADTARYRDGNKIPFAENPNPPHSQQQQQHPQQTYKTPLPSKHAQQHRQSPQYTNGENIHLAEIPTDSEDSESSPDTAQKRQRAASLPEWAQSPNLRELLEQQEDRLDADAVFGPAASPRMEEMFKERHHRFRSRTSSANWAGQDRLTEEEIRRDVEARARMRRDGGWTFGL</sequence>
<evidence type="ECO:0000256" key="5">
    <source>
        <dbReference type="ARBA" id="ARBA00022829"/>
    </source>
</evidence>
<feature type="region of interest" description="Disordered" evidence="8">
    <location>
        <begin position="596"/>
        <end position="1198"/>
    </location>
</feature>
<dbReference type="GO" id="GO:0005634">
    <property type="term" value="C:nucleus"/>
    <property type="evidence" value="ECO:0007669"/>
    <property type="project" value="UniProtKB-SubCell"/>
</dbReference>
<dbReference type="GO" id="GO:0007059">
    <property type="term" value="P:chromosome segregation"/>
    <property type="evidence" value="ECO:0007669"/>
    <property type="project" value="UniProtKB-KW"/>
</dbReference>
<dbReference type="AlphaFoldDB" id="A0AA43QLZ7"/>
<dbReference type="InterPro" id="IPR005635">
    <property type="entry name" value="Inner_centromere_prot_ARK-bd"/>
</dbReference>
<evidence type="ECO:0000256" key="2">
    <source>
        <dbReference type="ARBA" id="ARBA00004186"/>
    </source>
</evidence>
<feature type="compositionally biased region" description="Basic and acidic residues" evidence="8">
    <location>
        <begin position="720"/>
        <end position="735"/>
    </location>
</feature>
<feature type="compositionally biased region" description="Low complexity" evidence="8">
    <location>
        <begin position="814"/>
        <end position="833"/>
    </location>
</feature>
<keyword evidence="5" id="KW-0159">Chromosome partition</keyword>
<feature type="compositionally biased region" description="Low complexity" evidence="8">
    <location>
        <begin position="688"/>
        <end position="698"/>
    </location>
</feature>
<name>A0AA43QLZ7_9LECA</name>
<feature type="compositionally biased region" description="Basic and acidic residues" evidence="8">
    <location>
        <begin position="620"/>
        <end position="634"/>
    </location>
</feature>
<feature type="compositionally biased region" description="Low complexity" evidence="8">
    <location>
        <begin position="1122"/>
        <end position="1132"/>
    </location>
</feature>
<keyword evidence="4" id="KW-0963">Cytoplasm</keyword>
<evidence type="ECO:0000259" key="9">
    <source>
        <dbReference type="Pfam" id="PF03941"/>
    </source>
</evidence>
<keyword evidence="11" id="KW-1185">Reference proteome</keyword>
<feature type="compositionally biased region" description="Polar residues" evidence="8">
    <location>
        <begin position="203"/>
        <end position="216"/>
    </location>
</feature>
<feature type="compositionally biased region" description="Basic and acidic residues" evidence="8">
    <location>
        <begin position="755"/>
        <end position="767"/>
    </location>
</feature>
<evidence type="ECO:0000313" key="10">
    <source>
        <dbReference type="EMBL" id="MDI1487421.1"/>
    </source>
</evidence>
<evidence type="ECO:0000256" key="6">
    <source>
        <dbReference type="ARBA" id="ARBA00023212"/>
    </source>
</evidence>
<comment type="caution">
    <text evidence="10">The sequence shown here is derived from an EMBL/GenBank/DDBJ whole genome shotgun (WGS) entry which is preliminary data.</text>
</comment>
<evidence type="ECO:0000313" key="11">
    <source>
        <dbReference type="Proteomes" id="UP001161017"/>
    </source>
</evidence>
<evidence type="ECO:0000256" key="7">
    <source>
        <dbReference type="ARBA" id="ARBA00023242"/>
    </source>
</evidence>
<feature type="compositionally biased region" description="Polar residues" evidence="8">
    <location>
        <begin position="556"/>
        <end position="567"/>
    </location>
</feature>
<feature type="compositionally biased region" description="Polar residues" evidence="8">
    <location>
        <begin position="380"/>
        <end position="392"/>
    </location>
</feature>
<dbReference type="PANTHER" id="PTHR13142">
    <property type="entry name" value="INNER CENTROMERE PROTEIN"/>
    <property type="match status" value="1"/>
</dbReference>
<feature type="region of interest" description="Disordered" evidence="8">
    <location>
        <begin position="148"/>
        <end position="291"/>
    </location>
</feature>
<feature type="compositionally biased region" description="Basic and acidic residues" evidence="8">
    <location>
        <begin position="219"/>
        <end position="234"/>
    </location>
</feature>